<gene>
    <name evidence="2" type="ORF">GYN02_04505</name>
</gene>
<evidence type="ECO:0000313" key="3">
    <source>
        <dbReference type="Proteomes" id="UP000809529"/>
    </source>
</evidence>
<sequence>MSIGLYRSRIRKIVFNYILGALVVLFGAAGPAFGAALCGGGPVFLGGMTCDMLPIGGGSALCLFVGYDKNSNGRVEGGSSDTCIFIDAGNKQHPNYSCQKACGYTHDCSKPQCFSSDNVGQVVKKIWTESSALN</sequence>
<dbReference type="EMBL" id="JAAEBW010000002">
    <property type="protein sequence ID" value="MBM1194439.1"/>
    <property type="molecule type" value="Genomic_DNA"/>
</dbReference>
<evidence type="ECO:0000313" key="2">
    <source>
        <dbReference type="EMBL" id="MBM1194439.1"/>
    </source>
</evidence>
<feature type="transmembrane region" description="Helical" evidence="1">
    <location>
        <begin position="44"/>
        <end position="67"/>
    </location>
</feature>
<keyword evidence="1" id="KW-1133">Transmembrane helix</keyword>
<proteinExistence type="predicted"/>
<dbReference type="RefSeq" id="WP_203302270.1">
    <property type="nucleotide sequence ID" value="NZ_JAAEBW010000002.1"/>
</dbReference>
<evidence type="ECO:0000256" key="1">
    <source>
        <dbReference type="SAM" id="Phobius"/>
    </source>
</evidence>
<keyword evidence="3" id="KW-1185">Reference proteome</keyword>
<organism evidence="2 3">
    <name type="scientific">Pseudomonas weihenstephanensis</name>
    <dbReference type="NCBI Taxonomy" id="1608994"/>
    <lineage>
        <taxon>Bacteria</taxon>
        <taxon>Pseudomonadati</taxon>
        <taxon>Pseudomonadota</taxon>
        <taxon>Gammaproteobacteria</taxon>
        <taxon>Pseudomonadales</taxon>
        <taxon>Pseudomonadaceae</taxon>
        <taxon>Pseudomonas</taxon>
    </lineage>
</organism>
<name>A0ABS1ZDA3_9PSED</name>
<comment type="caution">
    <text evidence="2">The sequence shown here is derived from an EMBL/GenBank/DDBJ whole genome shotgun (WGS) entry which is preliminary data.</text>
</comment>
<keyword evidence="1" id="KW-0812">Transmembrane</keyword>
<reference evidence="2 3" key="1">
    <citation type="submission" date="2020-01" db="EMBL/GenBank/DDBJ databases">
        <title>Comparative genomics of meat spoilage bacteria.</title>
        <authorList>
            <person name="Hilgarth M."/>
            <person name="Vogel R.F."/>
        </authorList>
    </citation>
    <scope>NUCLEOTIDE SEQUENCE [LARGE SCALE GENOMIC DNA]</scope>
    <source>
        <strain evidence="2 3">TMW2.2077</strain>
    </source>
</reference>
<dbReference type="Proteomes" id="UP000809529">
    <property type="component" value="Unassembled WGS sequence"/>
</dbReference>
<accession>A0ABS1ZDA3</accession>
<protein>
    <recommendedName>
        <fullName evidence="4">Lipoprotein</fullName>
    </recommendedName>
</protein>
<keyword evidence="1" id="KW-0472">Membrane</keyword>
<evidence type="ECO:0008006" key="4">
    <source>
        <dbReference type="Google" id="ProtNLM"/>
    </source>
</evidence>